<keyword evidence="1" id="KW-0472">Membrane</keyword>
<dbReference type="SUPFAM" id="SSF56219">
    <property type="entry name" value="DNase I-like"/>
    <property type="match status" value="1"/>
</dbReference>
<keyword evidence="3" id="KW-0269">Exonuclease</keyword>
<dbReference type="GO" id="GO:0004527">
    <property type="term" value="F:exonuclease activity"/>
    <property type="evidence" value="ECO:0007669"/>
    <property type="project" value="UniProtKB-KW"/>
</dbReference>
<evidence type="ECO:0000256" key="1">
    <source>
        <dbReference type="SAM" id="Phobius"/>
    </source>
</evidence>
<dbReference type="Proteomes" id="UP000076128">
    <property type="component" value="Chromosome"/>
</dbReference>
<feature type="domain" description="Endonuclease/exonuclease/phosphatase" evidence="2">
    <location>
        <begin position="109"/>
        <end position="306"/>
    </location>
</feature>
<dbReference type="OrthoDB" id="3808618at2"/>
<dbReference type="EMBL" id="CP012661">
    <property type="protein sequence ID" value="AMY70114.1"/>
    <property type="molecule type" value="Genomic_DNA"/>
</dbReference>
<keyword evidence="3" id="KW-0378">Hydrolase</keyword>
<keyword evidence="4" id="KW-1185">Reference proteome</keyword>
<dbReference type="Gene3D" id="3.60.10.10">
    <property type="entry name" value="Endonuclease/exonuclease/phosphatase"/>
    <property type="match status" value="1"/>
</dbReference>
<feature type="transmembrane region" description="Helical" evidence="1">
    <location>
        <begin position="52"/>
        <end position="85"/>
    </location>
</feature>
<keyword evidence="1" id="KW-0812">Transmembrane</keyword>
<dbReference type="STRING" id="1335048.AKL17_2878"/>
<protein>
    <submittedName>
        <fullName evidence="3">Endonuclease/exonuclease/phosphatase family protein</fullName>
    </submittedName>
</protein>
<dbReference type="InterPro" id="IPR005135">
    <property type="entry name" value="Endo/exonuclease/phosphatase"/>
</dbReference>
<name>A0A159Z6N1_9RHOB</name>
<dbReference type="Pfam" id="PF03372">
    <property type="entry name" value="Exo_endo_phos"/>
    <property type="match status" value="1"/>
</dbReference>
<organism evidence="3 4">
    <name type="scientific">Frigidibacter mobilis</name>
    <dbReference type="NCBI Taxonomy" id="1335048"/>
    <lineage>
        <taxon>Bacteria</taxon>
        <taxon>Pseudomonadati</taxon>
        <taxon>Pseudomonadota</taxon>
        <taxon>Alphaproteobacteria</taxon>
        <taxon>Rhodobacterales</taxon>
        <taxon>Paracoccaceae</taxon>
        <taxon>Frigidibacter</taxon>
    </lineage>
</organism>
<sequence>MTANAFRQRLIGALLCLSVLALLAGTVPGTLPLLSPLGTVARVLDSVAPQMLGLALVLSLLAALLGAWRMGGALAVVIMALTGWFSLQHVQRSLPVADTMQSDVRVIFFNVLSENVANAERIRQAASESGADVLAFAESEALGAVLPQLRTEYPYDSGCQKHCRTLVLSKLPLEPTNPDEGPMAWDGRLVSVTVTPTSGVPFTLIVAHKLKPWFAGQVELQDTQLQTRTNAIAGPLVVVGDFNAAPWSAPSRELIDATGLRAPRVPVPTWPVEAGRFGVPIDNIFVRGGARLTGLQPFGDDLGSNHRGLLAEVAISG</sequence>
<evidence type="ECO:0000259" key="2">
    <source>
        <dbReference type="Pfam" id="PF03372"/>
    </source>
</evidence>
<accession>A0A159Z6N1</accession>
<dbReference type="RefSeq" id="WP_066814228.1">
    <property type="nucleotide sequence ID" value="NZ_CP012661.1"/>
</dbReference>
<keyword evidence="3" id="KW-0540">Nuclease</keyword>
<dbReference type="AlphaFoldDB" id="A0A159Z6N1"/>
<keyword evidence="3" id="KW-0255">Endonuclease</keyword>
<reference evidence="3 4" key="1">
    <citation type="submission" date="2015-09" db="EMBL/GenBank/DDBJ databases">
        <title>Complete genome sequence of Defluviimonas alba cai42t isolated from an oilfield in Xinjiang.</title>
        <authorList>
            <person name="Geng S."/>
            <person name="Pan X."/>
            <person name="Wu X."/>
        </authorList>
    </citation>
    <scope>NUCLEOTIDE SEQUENCE [LARGE SCALE GENOMIC DNA]</scope>
    <source>
        <strain evidence="4">cai42</strain>
    </source>
</reference>
<proteinExistence type="predicted"/>
<dbReference type="GO" id="GO:0004519">
    <property type="term" value="F:endonuclease activity"/>
    <property type="evidence" value="ECO:0007669"/>
    <property type="project" value="UniProtKB-KW"/>
</dbReference>
<evidence type="ECO:0000313" key="3">
    <source>
        <dbReference type="EMBL" id="AMY70114.1"/>
    </source>
</evidence>
<dbReference type="InterPro" id="IPR036691">
    <property type="entry name" value="Endo/exonu/phosph_ase_sf"/>
</dbReference>
<evidence type="ECO:0000313" key="4">
    <source>
        <dbReference type="Proteomes" id="UP000076128"/>
    </source>
</evidence>
<keyword evidence="1" id="KW-1133">Transmembrane helix</keyword>
<gene>
    <name evidence="3" type="ORF">AKL17_2878</name>
</gene>
<dbReference type="KEGG" id="daa:AKL17_2878"/>